<comment type="caution">
    <text evidence="2">The sequence shown here is derived from an EMBL/GenBank/DDBJ whole genome shotgun (WGS) entry which is preliminary data.</text>
</comment>
<dbReference type="EMBL" id="JAADYS010000809">
    <property type="protein sequence ID" value="KAF4466903.1"/>
    <property type="molecule type" value="Genomic_DNA"/>
</dbReference>
<feature type="compositionally biased region" description="Low complexity" evidence="1">
    <location>
        <begin position="404"/>
        <end position="439"/>
    </location>
</feature>
<evidence type="ECO:0000313" key="3">
    <source>
        <dbReference type="Proteomes" id="UP000554235"/>
    </source>
</evidence>
<accession>A0A8H4LFV1</accession>
<organism evidence="2 3">
    <name type="scientific">Fusarium albosuccineum</name>
    <dbReference type="NCBI Taxonomy" id="1237068"/>
    <lineage>
        <taxon>Eukaryota</taxon>
        <taxon>Fungi</taxon>
        <taxon>Dikarya</taxon>
        <taxon>Ascomycota</taxon>
        <taxon>Pezizomycotina</taxon>
        <taxon>Sordariomycetes</taxon>
        <taxon>Hypocreomycetidae</taxon>
        <taxon>Hypocreales</taxon>
        <taxon>Nectriaceae</taxon>
        <taxon>Fusarium</taxon>
        <taxon>Fusarium decemcellulare species complex</taxon>
    </lineage>
</organism>
<name>A0A8H4LFV1_9HYPO</name>
<feature type="compositionally biased region" description="Basic and acidic residues" evidence="1">
    <location>
        <begin position="14"/>
        <end position="35"/>
    </location>
</feature>
<dbReference type="Proteomes" id="UP000554235">
    <property type="component" value="Unassembled WGS sequence"/>
</dbReference>
<feature type="compositionally biased region" description="Basic and acidic residues" evidence="1">
    <location>
        <begin position="389"/>
        <end position="403"/>
    </location>
</feature>
<dbReference type="OrthoDB" id="3508621at2759"/>
<dbReference type="AlphaFoldDB" id="A0A8H4LFV1"/>
<reference evidence="2 3" key="1">
    <citation type="submission" date="2020-01" db="EMBL/GenBank/DDBJ databases">
        <title>Identification and distribution of gene clusters putatively required for synthesis of sphingolipid metabolism inhibitors in phylogenetically diverse species of the filamentous fungus Fusarium.</title>
        <authorList>
            <person name="Kim H.-S."/>
            <person name="Busman M."/>
            <person name="Brown D.W."/>
            <person name="Divon H."/>
            <person name="Uhlig S."/>
            <person name="Proctor R.H."/>
        </authorList>
    </citation>
    <scope>NUCLEOTIDE SEQUENCE [LARGE SCALE GENOMIC DNA]</scope>
    <source>
        <strain evidence="2 3">NRRL 20459</strain>
    </source>
</reference>
<evidence type="ECO:0000313" key="2">
    <source>
        <dbReference type="EMBL" id="KAF4466903.1"/>
    </source>
</evidence>
<protein>
    <submittedName>
        <fullName evidence="2">Uncharacterized protein</fullName>
    </submittedName>
</protein>
<feature type="compositionally biased region" description="Polar residues" evidence="1">
    <location>
        <begin position="1"/>
        <end position="13"/>
    </location>
</feature>
<proteinExistence type="predicted"/>
<feature type="region of interest" description="Disordered" evidence="1">
    <location>
        <begin position="367"/>
        <end position="484"/>
    </location>
</feature>
<feature type="region of interest" description="Disordered" evidence="1">
    <location>
        <begin position="1"/>
        <end position="36"/>
    </location>
</feature>
<keyword evidence="3" id="KW-1185">Reference proteome</keyword>
<evidence type="ECO:0000256" key="1">
    <source>
        <dbReference type="SAM" id="MobiDB-lite"/>
    </source>
</evidence>
<sequence length="533" mass="59590">MAPSNETTTQEVPTSHEEWSKQLKDARKQPGDVLDRAYSPDISRIGENELRSASKLKYEDWLLLKVIWKPSNKHPTHNTFFSSQGPRLRAQAETVMSRLPWMKALKDEEKSPLNWSYMAPWKMSTTDINKRMPADLDLAQGRVYDDADPFRLVIEPSNARGRPRRAVNPDHAQRRADMEATYKRLHDALDRDQPAVSSQPRPHKSPSPQRVIIQLHGLRPAVPLGERLEAGLRDSYSWSILHRQLSVSHPGTESDKRVKILTAKTDGCLTSTIPGEDPDRGDTLVIIEVKPYRRDKPLTNATAVRIQEGAEMAAWISTESMRGLLPGESQKRTYRRLLISQDFDEIYLTIAEFDDLYVQYIRGGDKTSWPVSVTPPETPSKAPRSDSTATREERGRSSTKETTSKPSSKFPNLFRSSSSSRSSTQPAASAAPTARAPAAGGVNAPSTPLPTRSRQTTPLGSVAKPPIAPPAPRQNVQPAAGNDDTGGFLYMHEYRPFLISDSTHMEELSYLLYSLTGYLCARNKEIRFPQKGS</sequence>
<gene>
    <name evidence="2" type="ORF">FALBO_6231</name>
</gene>
<feature type="compositionally biased region" description="Polar residues" evidence="1">
    <location>
        <begin position="444"/>
        <end position="459"/>
    </location>
</feature>